<sequence>MQFSIELELEHFNKINHNLREEINRVKIFQNNSEYRLMESKLEKNLDIFRNHIKEKKHQKFLRDYNDFKEDIFRTKKQPRRHFNRRPNSLTRYTDGSDSDSSYTTSRRGSRSSSRSQQQGTKGILRRQEKSVSFLETPLPPAPTTSMTLIAFLDQDWPTPQRGSLSNRGKWGYKPEVVNNRQ</sequence>
<dbReference type="AlphaFoldDB" id="A0AAD1RGN2"/>
<reference evidence="2" key="1">
    <citation type="submission" date="2022-03" db="EMBL/GenBank/DDBJ databases">
        <authorList>
            <person name="Alioto T."/>
            <person name="Alioto T."/>
            <person name="Gomez Garrido J."/>
        </authorList>
    </citation>
    <scope>NUCLEOTIDE SEQUENCE</scope>
</reference>
<evidence type="ECO:0000313" key="3">
    <source>
        <dbReference type="Proteomes" id="UP001295444"/>
    </source>
</evidence>
<gene>
    <name evidence="2" type="ORF">PECUL_23A014745</name>
</gene>
<evidence type="ECO:0000256" key="1">
    <source>
        <dbReference type="SAM" id="MobiDB-lite"/>
    </source>
</evidence>
<accession>A0AAD1RGN2</accession>
<name>A0AAD1RGN2_PELCU</name>
<organism evidence="2 3">
    <name type="scientific">Pelobates cultripes</name>
    <name type="common">Western spadefoot toad</name>
    <dbReference type="NCBI Taxonomy" id="61616"/>
    <lineage>
        <taxon>Eukaryota</taxon>
        <taxon>Metazoa</taxon>
        <taxon>Chordata</taxon>
        <taxon>Craniata</taxon>
        <taxon>Vertebrata</taxon>
        <taxon>Euteleostomi</taxon>
        <taxon>Amphibia</taxon>
        <taxon>Batrachia</taxon>
        <taxon>Anura</taxon>
        <taxon>Pelobatoidea</taxon>
        <taxon>Pelobatidae</taxon>
        <taxon>Pelobates</taxon>
    </lineage>
</organism>
<dbReference type="EMBL" id="OW240913">
    <property type="protein sequence ID" value="CAH2253150.1"/>
    <property type="molecule type" value="Genomic_DNA"/>
</dbReference>
<evidence type="ECO:0000313" key="2">
    <source>
        <dbReference type="EMBL" id="CAH2253150.1"/>
    </source>
</evidence>
<feature type="region of interest" description="Disordered" evidence="1">
    <location>
        <begin position="77"/>
        <end position="140"/>
    </location>
</feature>
<proteinExistence type="predicted"/>
<protein>
    <submittedName>
        <fullName evidence="2">Uncharacterized protein</fullName>
    </submittedName>
</protein>
<keyword evidence="3" id="KW-1185">Reference proteome</keyword>
<dbReference type="Proteomes" id="UP001295444">
    <property type="component" value="Chromosome 02"/>
</dbReference>
<feature type="compositionally biased region" description="Low complexity" evidence="1">
    <location>
        <begin position="91"/>
        <end position="121"/>
    </location>
</feature>
<feature type="region of interest" description="Disordered" evidence="1">
    <location>
        <begin position="159"/>
        <end position="182"/>
    </location>
</feature>